<sequence length="204" mass="22863">MFSFDPSRPGEDGEYCEEAHVQYIGLDGTRVSLPDRFPLVHSEIWCDAACVLGDGVVFLGSLDEDTTYFYYPREAPDEGLGALLVPDMRSAPSFSAYTVLDGIMHVFGEGDHWTYTPEDGWSQLEVVPQEVGTVTQAQGLQDLAIPIGDNMMLRFSRLDDRITEDITGSRLTLNESLLYPSDEMGWGSLIEWDIDWRRTLGLVQ</sequence>
<proteinExistence type="predicted"/>
<reference evidence="1 2" key="1">
    <citation type="journal article" date="2018" name="PLoS ONE">
        <title>The draft genome of Kipferlia bialata reveals reductive genome evolution in fornicate parasites.</title>
        <authorList>
            <person name="Tanifuji G."/>
            <person name="Takabayashi S."/>
            <person name="Kume K."/>
            <person name="Takagi M."/>
            <person name="Nakayama T."/>
            <person name="Kamikawa R."/>
            <person name="Inagaki Y."/>
            <person name="Hashimoto T."/>
        </authorList>
    </citation>
    <scope>NUCLEOTIDE SEQUENCE [LARGE SCALE GENOMIC DNA]</scope>
    <source>
        <strain evidence="1">NY0173</strain>
    </source>
</reference>
<keyword evidence="2" id="KW-1185">Reference proteome</keyword>
<accession>A0A391NT67</accession>
<dbReference type="EMBL" id="BDIP01000768">
    <property type="protein sequence ID" value="GCA62478.1"/>
    <property type="molecule type" value="Genomic_DNA"/>
</dbReference>
<name>A0A391NT67_9EUKA</name>
<gene>
    <name evidence="1" type="ORF">KIPB_003821</name>
</gene>
<comment type="caution">
    <text evidence="1">The sequence shown here is derived from an EMBL/GenBank/DDBJ whole genome shotgun (WGS) entry which is preliminary data.</text>
</comment>
<dbReference type="AlphaFoldDB" id="A0A391NT67"/>
<protein>
    <submittedName>
        <fullName evidence="1">Uncharacterized protein</fullName>
    </submittedName>
</protein>
<dbReference type="Proteomes" id="UP000265618">
    <property type="component" value="Unassembled WGS sequence"/>
</dbReference>
<evidence type="ECO:0000313" key="2">
    <source>
        <dbReference type="Proteomes" id="UP000265618"/>
    </source>
</evidence>
<evidence type="ECO:0000313" key="1">
    <source>
        <dbReference type="EMBL" id="GCA62478.1"/>
    </source>
</evidence>
<organism evidence="1 2">
    <name type="scientific">Kipferlia bialata</name>
    <dbReference type="NCBI Taxonomy" id="797122"/>
    <lineage>
        <taxon>Eukaryota</taxon>
        <taxon>Metamonada</taxon>
        <taxon>Carpediemonas-like organisms</taxon>
        <taxon>Kipferlia</taxon>
    </lineage>
</organism>